<comment type="subcellular location">
    <subcellularLocation>
        <location evidence="1">Bud neck</location>
    </subcellularLocation>
</comment>
<dbReference type="FunFam" id="3.30.1120.90:FF:000003">
    <property type="entry name" value="Nucleosome assembly protein"/>
    <property type="match status" value="1"/>
</dbReference>
<dbReference type="GO" id="GO:0005935">
    <property type="term" value="C:cellular bud neck"/>
    <property type="evidence" value="ECO:0007669"/>
    <property type="project" value="UniProtKB-SubCell"/>
</dbReference>
<dbReference type="GO" id="GO:0005940">
    <property type="term" value="C:septin ring"/>
    <property type="evidence" value="ECO:0007669"/>
    <property type="project" value="UniProtKB-ARBA"/>
</dbReference>
<feature type="region of interest" description="Disordered" evidence="4">
    <location>
        <begin position="380"/>
        <end position="430"/>
    </location>
</feature>
<dbReference type="FunFam" id="1.20.5.1500:FF:000001">
    <property type="entry name" value="Nucleosome assembly protein 1-like 1"/>
    <property type="match status" value="1"/>
</dbReference>
<evidence type="ECO:0000313" key="5">
    <source>
        <dbReference type="EMBL" id="ODQ64960.1"/>
    </source>
</evidence>
<feature type="compositionally biased region" description="Acidic residues" evidence="4">
    <location>
        <begin position="381"/>
        <end position="413"/>
    </location>
</feature>
<feature type="region of interest" description="Disordered" evidence="4">
    <location>
        <begin position="164"/>
        <end position="185"/>
    </location>
</feature>
<proteinExistence type="inferred from homology"/>
<dbReference type="Gene3D" id="3.30.1120.90">
    <property type="entry name" value="Nucleosome assembly protein"/>
    <property type="match status" value="1"/>
</dbReference>
<dbReference type="AlphaFoldDB" id="A0A1E3PI36"/>
<dbReference type="GO" id="GO:0006334">
    <property type="term" value="P:nucleosome assembly"/>
    <property type="evidence" value="ECO:0007669"/>
    <property type="project" value="InterPro"/>
</dbReference>
<dbReference type="InterPro" id="IPR002164">
    <property type="entry name" value="NAP_family"/>
</dbReference>
<dbReference type="Gene3D" id="1.20.5.1500">
    <property type="match status" value="1"/>
</dbReference>
<accession>A0A1E3PI36</accession>
<dbReference type="Pfam" id="PF00956">
    <property type="entry name" value="NAP"/>
    <property type="match status" value="1"/>
</dbReference>
<name>A0A1E3PI36_9ASCO</name>
<organism evidence="5 6">
    <name type="scientific">Nadsonia fulvescens var. elongata DSM 6958</name>
    <dbReference type="NCBI Taxonomy" id="857566"/>
    <lineage>
        <taxon>Eukaryota</taxon>
        <taxon>Fungi</taxon>
        <taxon>Dikarya</taxon>
        <taxon>Ascomycota</taxon>
        <taxon>Saccharomycotina</taxon>
        <taxon>Dipodascomycetes</taxon>
        <taxon>Dipodascales</taxon>
        <taxon>Dipodascales incertae sedis</taxon>
        <taxon>Nadsonia</taxon>
    </lineage>
</organism>
<evidence type="ECO:0000256" key="1">
    <source>
        <dbReference type="ARBA" id="ARBA00004266"/>
    </source>
</evidence>
<dbReference type="EMBL" id="KV454410">
    <property type="protein sequence ID" value="ODQ64960.1"/>
    <property type="molecule type" value="Genomic_DNA"/>
</dbReference>
<dbReference type="Proteomes" id="UP000095009">
    <property type="component" value="Unassembled WGS sequence"/>
</dbReference>
<reference evidence="5 6" key="1">
    <citation type="journal article" date="2016" name="Proc. Natl. Acad. Sci. U.S.A.">
        <title>Comparative genomics of biotechnologically important yeasts.</title>
        <authorList>
            <person name="Riley R."/>
            <person name="Haridas S."/>
            <person name="Wolfe K.H."/>
            <person name="Lopes M.R."/>
            <person name="Hittinger C.T."/>
            <person name="Goeker M."/>
            <person name="Salamov A.A."/>
            <person name="Wisecaver J.H."/>
            <person name="Long T.M."/>
            <person name="Calvey C.H."/>
            <person name="Aerts A.L."/>
            <person name="Barry K.W."/>
            <person name="Choi C."/>
            <person name="Clum A."/>
            <person name="Coughlan A.Y."/>
            <person name="Deshpande S."/>
            <person name="Douglass A.P."/>
            <person name="Hanson S.J."/>
            <person name="Klenk H.-P."/>
            <person name="LaButti K.M."/>
            <person name="Lapidus A."/>
            <person name="Lindquist E.A."/>
            <person name="Lipzen A.M."/>
            <person name="Meier-Kolthoff J.P."/>
            <person name="Ohm R.A."/>
            <person name="Otillar R.P."/>
            <person name="Pangilinan J.L."/>
            <person name="Peng Y."/>
            <person name="Rokas A."/>
            <person name="Rosa C.A."/>
            <person name="Scheuner C."/>
            <person name="Sibirny A.A."/>
            <person name="Slot J.C."/>
            <person name="Stielow J.B."/>
            <person name="Sun H."/>
            <person name="Kurtzman C.P."/>
            <person name="Blackwell M."/>
            <person name="Grigoriev I.V."/>
            <person name="Jeffries T.W."/>
        </authorList>
    </citation>
    <scope>NUCLEOTIDE SEQUENCE [LARGE SCALE GENOMIC DNA]</scope>
    <source>
        <strain evidence="5 6">DSM 6958</strain>
    </source>
</reference>
<gene>
    <name evidence="5" type="ORF">NADFUDRAFT_46770</name>
</gene>
<dbReference type="GO" id="GO:0005634">
    <property type="term" value="C:nucleus"/>
    <property type="evidence" value="ECO:0007669"/>
    <property type="project" value="InterPro"/>
</dbReference>
<dbReference type="PANTHER" id="PTHR11875">
    <property type="entry name" value="TESTIS-SPECIFIC Y-ENCODED PROTEIN"/>
    <property type="match status" value="1"/>
</dbReference>
<protein>
    <submittedName>
        <fullName evidence="5">NAP-domain-containing protein</fullName>
    </submittedName>
</protein>
<evidence type="ECO:0000256" key="2">
    <source>
        <dbReference type="ARBA" id="ARBA00009947"/>
    </source>
</evidence>
<evidence type="ECO:0000256" key="3">
    <source>
        <dbReference type="RuleBase" id="RU003876"/>
    </source>
</evidence>
<feature type="compositionally biased region" description="Polar residues" evidence="4">
    <location>
        <begin position="17"/>
        <end position="31"/>
    </location>
</feature>
<feature type="region of interest" description="Disordered" evidence="4">
    <location>
        <begin position="1"/>
        <end position="31"/>
    </location>
</feature>
<sequence>MSEPIKSQRINDLASAPTPQNTPASAGSSYLASRAAGGKPAVATISEEDSAAAASAFANNPALMSMIQGKLGSLVGKPSGYIESLPKAVKKRITGLKGLQRDQFELETQFQQELAQLEKKFLALYQPLYEKRSQVIKGDVEPTEQDLENGKLFEEERKAEFADFESDEEESRIEEIEDEEQEQGEEQELLVGIPEFWLTALRNFPNFSESITERDEQALRNLVDIRMSYLDKPGFRLEFEFTPNMFFTNTVLTKTYYYREEIAYGGDYLYSHAEGDVINWTSPELNLTISIQKRKQRNKHTKQTRTIEKTLPVDSFFNFFSPPKVPVLDSDQEEEDLNEEDFPEDLEERLEVDYQLGEEIKEKLIPRAVDWFTGDALQYDNMEEFDGDEFEGDSDDSDEEEDDDSDSDSDGDEGASSQAGAKKETECKQS</sequence>
<dbReference type="OrthoDB" id="27325at2759"/>
<dbReference type="InterPro" id="IPR037231">
    <property type="entry name" value="NAP-like_sf"/>
</dbReference>
<evidence type="ECO:0000256" key="4">
    <source>
        <dbReference type="SAM" id="MobiDB-lite"/>
    </source>
</evidence>
<feature type="compositionally biased region" description="Basic and acidic residues" evidence="4">
    <location>
        <begin position="421"/>
        <end position="430"/>
    </location>
</feature>
<comment type="similarity">
    <text evidence="2 3">Belongs to the nucleosome assembly protein (NAP) family.</text>
</comment>
<dbReference type="STRING" id="857566.A0A1E3PI36"/>
<keyword evidence="6" id="KW-1185">Reference proteome</keyword>
<dbReference type="SUPFAM" id="SSF143113">
    <property type="entry name" value="NAP-like"/>
    <property type="match status" value="1"/>
</dbReference>
<evidence type="ECO:0000313" key="6">
    <source>
        <dbReference type="Proteomes" id="UP000095009"/>
    </source>
</evidence>